<sequence length="155" mass="17357">MHFITESITDINSITKEKIRDIVEENFDALANECGEVEPAQVDGASHLCFFLPDRCFVMAGTSERNIRGLVFLLAIDAGIGGEDIRAECEKQGIDQRADDFDNQEIIDRLFSKKCAEKAVGLTVAGGEQFEWKDKWEKAILDALKQKIEEAETDD</sequence>
<dbReference type="EMBL" id="JAAFGW010000016">
    <property type="protein sequence ID" value="NDP47163.1"/>
    <property type="molecule type" value="Genomic_DNA"/>
</dbReference>
<dbReference type="AlphaFoldDB" id="A0A7C9P4D5"/>
<protein>
    <submittedName>
        <fullName evidence="1">Uncharacterized protein</fullName>
    </submittedName>
</protein>
<dbReference type="Proteomes" id="UP000483432">
    <property type="component" value="Unassembled WGS sequence"/>
</dbReference>
<reference evidence="1 2" key="1">
    <citation type="submission" date="2019-09" db="EMBL/GenBank/DDBJ databases">
        <title>H2 Metabolism Revealed by Metagenomic Analysis in Subglacial Sediment of East Antarctica.</title>
        <authorList>
            <person name="Yang Z."/>
            <person name="Zhang Y."/>
            <person name="Lv Y."/>
            <person name="Yan W."/>
            <person name="Xiao X."/>
            <person name="Sun B."/>
            <person name="Ma H."/>
        </authorList>
    </citation>
    <scope>NUCLEOTIDE SEQUENCE [LARGE SCALE GENOMIC DNA]</scope>
    <source>
        <strain evidence="1">Bin2_2</strain>
    </source>
</reference>
<organism evidence="1 2">
    <name type="scientific">Sulfuriferula multivorans</name>
    <dbReference type="NCBI Taxonomy" id="1559896"/>
    <lineage>
        <taxon>Bacteria</taxon>
        <taxon>Pseudomonadati</taxon>
        <taxon>Pseudomonadota</taxon>
        <taxon>Betaproteobacteria</taxon>
        <taxon>Nitrosomonadales</taxon>
        <taxon>Sulfuricellaceae</taxon>
        <taxon>Sulfuriferula</taxon>
    </lineage>
</organism>
<comment type="caution">
    <text evidence="1">The sequence shown here is derived from an EMBL/GenBank/DDBJ whole genome shotgun (WGS) entry which is preliminary data.</text>
</comment>
<gene>
    <name evidence="1" type="ORF">GZ085_02005</name>
</gene>
<name>A0A7C9P4D5_9PROT</name>
<accession>A0A7C9P4D5</accession>
<evidence type="ECO:0000313" key="2">
    <source>
        <dbReference type="Proteomes" id="UP000483432"/>
    </source>
</evidence>
<evidence type="ECO:0000313" key="1">
    <source>
        <dbReference type="EMBL" id="NDP47163.1"/>
    </source>
</evidence>
<proteinExistence type="predicted"/>